<keyword evidence="6 11" id="KW-0798">TonB box</keyword>
<dbReference type="Pfam" id="PF07715">
    <property type="entry name" value="Plug"/>
    <property type="match status" value="1"/>
</dbReference>
<protein>
    <submittedName>
        <fullName evidence="15">Putative TonB-dependent copper receptor</fullName>
    </submittedName>
</protein>
<dbReference type="GO" id="GO:0015344">
    <property type="term" value="F:siderophore uptake transmembrane transporter activity"/>
    <property type="evidence" value="ECO:0007669"/>
    <property type="project" value="TreeGrafter"/>
</dbReference>
<dbReference type="InterPro" id="IPR012910">
    <property type="entry name" value="Plug_dom"/>
</dbReference>
<evidence type="ECO:0000256" key="1">
    <source>
        <dbReference type="ARBA" id="ARBA00004571"/>
    </source>
</evidence>
<evidence type="ECO:0000259" key="14">
    <source>
        <dbReference type="Pfam" id="PF07715"/>
    </source>
</evidence>
<organism evidence="15 16">
    <name type="scientific">Magnetofaba australis IT-1</name>
    <dbReference type="NCBI Taxonomy" id="1434232"/>
    <lineage>
        <taxon>Bacteria</taxon>
        <taxon>Pseudomonadati</taxon>
        <taxon>Pseudomonadota</taxon>
        <taxon>Magnetococcia</taxon>
        <taxon>Magnetococcales</taxon>
        <taxon>Magnetococcaceae</taxon>
        <taxon>Magnetofaba</taxon>
    </lineage>
</organism>
<name>A0A1Y2K3F8_9PROT</name>
<evidence type="ECO:0000256" key="4">
    <source>
        <dbReference type="ARBA" id="ARBA00022692"/>
    </source>
</evidence>
<feature type="domain" description="TonB-dependent receptor-like beta-barrel" evidence="13">
    <location>
        <begin position="178"/>
        <end position="637"/>
    </location>
</feature>
<evidence type="ECO:0000256" key="11">
    <source>
        <dbReference type="RuleBase" id="RU003357"/>
    </source>
</evidence>
<evidence type="ECO:0000256" key="5">
    <source>
        <dbReference type="ARBA" id="ARBA00022729"/>
    </source>
</evidence>
<evidence type="ECO:0000256" key="9">
    <source>
        <dbReference type="PROSITE-ProRule" id="PRU01360"/>
    </source>
</evidence>
<accession>A0A1Y2K3F8</accession>
<keyword evidence="3 9" id="KW-1134">Transmembrane beta strand</keyword>
<dbReference type="Pfam" id="PF00593">
    <property type="entry name" value="TonB_dep_Rec_b-barrel"/>
    <property type="match status" value="1"/>
</dbReference>
<dbReference type="AlphaFoldDB" id="A0A1Y2K3F8"/>
<dbReference type="InterPro" id="IPR039426">
    <property type="entry name" value="TonB-dep_rcpt-like"/>
</dbReference>
<evidence type="ECO:0000259" key="13">
    <source>
        <dbReference type="Pfam" id="PF00593"/>
    </source>
</evidence>
<evidence type="ECO:0000313" key="16">
    <source>
        <dbReference type="Proteomes" id="UP000194003"/>
    </source>
</evidence>
<proteinExistence type="inferred from homology"/>
<dbReference type="InterPro" id="IPR000531">
    <property type="entry name" value="Beta-barrel_TonB"/>
</dbReference>
<dbReference type="InterPro" id="IPR036942">
    <property type="entry name" value="Beta-barrel_TonB_sf"/>
</dbReference>
<comment type="caution">
    <text evidence="15">The sequence shown here is derived from an EMBL/GenBank/DDBJ whole genome shotgun (WGS) entry which is preliminary data.</text>
</comment>
<dbReference type="CDD" id="cd01347">
    <property type="entry name" value="ligand_gated_channel"/>
    <property type="match status" value="1"/>
</dbReference>
<feature type="region of interest" description="Disordered" evidence="12">
    <location>
        <begin position="32"/>
        <end position="54"/>
    </location>
</feature>
<evidence type="ECO:0000313" key="15">
    <source>
        <dbReference type="EMBL" id="OSM02207.1"/>
    </source>
</evidence>
<keyword evidence="2 9" id="KW-0813">Transport</keyword>
<evidence type="ECO:0000256" key="12">
    <source>
        <dbReference type="SAM" id="MobiDB-lite"/>
    </source>
</evidence>
<keyword evidence="5" id="KW-0732">Signal</keyword>
<dbReference type="NCBIfam" id="TIGR01778">
    <property type="entry name" value="TonB-copper"/>
    <property type="match status" value="1"/>
</dbReference>
<feature type="domain" description="TonB-dependent receptor plug" evidence="14">
    <location>
        <begin position="26"/>
        <end position="122"/>
    </location>
</feature>
<dbReference type="EMBL" id="LVJN01000020">
    <property type="protein sequence ID" value="OSM02207.1"/>
    <property type="molecule type" value="Genomic_DNA"/>
</dbReference>
<sequence length="674" mass="73149">MTEPVAQLPGIVVEDSRLSEPGVAELTLEERAKGPVSDGGELLKTTPGVAGSRLGGHGMDPAIRGQAQNRINVLVDGAYLFGGCPNRMDPPTAYATSETYDAMRVIKGAQSLQYGPGGGGGTVLFTRNAPQADAQHPVSGRVGGGYRGNSDAVEGYLDAAASSEKAYVRVIGAHGRGSDYDDGDGNAVRAQYRESTGNLILGWRPDGKTHLEAGFEGVRARDLTYAGAGMDTPYTDMDTWRLKASHQFATDWLQGVDFKLSHAAVDHLMDNYTLRDYPSAMMLMRAPSDSDTLTAALGVDLAAGDHMVRVGVDYLRNDRDAERFRKSTTSAEFTQSYLWPDVRIEQIGLYGEDEWAIDGARRLKLGLRYDHVSASAGKADLTPNDPLGGVAKLSAAGLYAIYYGTTETSFSENNISGLARFEHDILGGDGVFYAVASRTVRTGDANERYMASNNNMSTDSRWVGNPAIEPEKHHQVEIGAQIQRGPWDLDVSLYHDRVSDFILRDRDHGASGAGNATIYRNINASLTGGEAAFNWRWNPQLRSGINLSYVYGEDRTDNRPLPQIPPLEAALTVDYARSAWSVGARARLAAQQNRVDDDAATGTGLDSGQTAGFQTLDLYGSYRWDNGLKLKLGVDNLLDQTYAEHMNRSSAFDVTQTQVNEAGRSLWMTLGWVF</sequence>
<dbReference type="SUPFAM" id="SSF56935">
    <property type="entry name" value="Porins"/>
    <property type="match status" value="1"/>
</dbReference>
<evidence type="ECO:0000256" key="7">
    <source>
        <dbReference type="ARBA" id="ARBA00023136"/>
    </source>
</evidence>
<comment type="subcellular location">
    <subcellularLocation>
        <location evidence="1 9">Cell outer membrane</location>
        <topology evidence="1 9">Multi-pass membrane protein</topology>
    </subcellularLocation>
</comment>
<evidence type="ECO:0000256" key="2">
    <source>
        <dbReference type="ARBA" id="ARBA00022448"/>
    </source>
</evidence>
<keyword evidence="7 9" id="KW-0472">Membrane</keyword>
<keyword evidence="16" id="KW-1185">Reference proteome</keyword>
<keyword evidence="4 9" id="KW-0812">Transmembrane</keyword>
<dbReference type="PROSITE" id="PS01156">
    <property type="entry name" value="TONB_DEPENDENT_REC_2"/>
    <property type="match status" value="1"/>
</dbReference>
<keyword evidence="8 9" id="KW-0998">Cell outer membrane</keyword>
<dbReference type="PANTHER" id="PTHR30069:SF49">
    <property type="entry name" value="OUTER MEMBRANE PROTEIN C"/>
    <property type="match status" value="1"/>
</dbReference>
<dbReference type="Gene3D" id="2.40.170.20">
    <property type="entry name" value="TonB-dependent receptor, beta-barrel domain"/>
    <property type="match status" value="1"/>
</dbReference>
<dbReference type="STRING" id="1434232.MAIT1_02311"/>
<evidence type="ECO:0000256" key="6">
    <source>
        <dbReference type="ARBA" id="ARBA00023077"/>
    </source>
</evidence>
<dbReference type="Proteomes" id="UP000194003">
    <property type="component" value="Unassembled WGS sequence"/>
</dbReference>
<dbReference type="InterPro" id="IPR010100">
    <property type="entry name" value="TonB-dep_Cu_rcpt"/>
</dbReference>
<dbReference type="InterPro" id="IPR010917">
    <property type="entry name" value="TonB_rcpt_CS"/>
</dbReference>
<gene>
    <name evidence="15" type="ORF">MAIT1_02311</name>
</gene>
<dbReference type="PROSITE" id="PS52016">
    <property type="entry name" value="TONB_DEPENDENT_REC_3"/>
    <property type="match status" value="1"/>
</dbReference>
<evidence type="ECO:0000256" key="10">
    <source>
        <dbReference type="PROSITE-ProRule" id="PRU10144"/>
    </source>
</evidence>
<dbReference type="GO" id="GO:0009279">
    <property type="term" value="C:cell outer membrane"/>
    <property type="evidence" value="ECO:0007669"/>
    <property type="project" value="UniProtKB-SubCell"/>
</dbReference>
<feature type="short sequence motif" description="TonB C-terminal box" evidence="10">
    <location>
        <begin position="657"/>
        <end position="674"/>
    </location>
</feature>
<comment type="similarity">
    <text evidence="9 11">Belongs to the TonB-dependent receptor family.</text>
</comment>
<evidence type="ECO:0000256" key="3">
    <source>
        <dbReference type="ARBA" id="ARBA00022452"/>
    </source>
</evidence>
<dbReference type="Gene3D" id="2.170.130.10">
    <property type="entry name" value="TonB-dependent receptor, plug domain"/>
    <property type="match status" value="1"/>
</dbReference>
<evidence type="ECO:0000256" key="8">
    <source>
        <dbReference type="ARBA" id="ARBA00023237"/>
    </source>
</evidence>
<keyword evidence="15" id="KW-0675">Receptor</keyword>
<dbReference type="InterPro" id="IPR037066">
    <property type="entry name" value="Plug_dom_sf"/>
</dbReference>
<dbReference type="GO" id="GO:0044718">
    <property type="term" value="P:siderophore transmembrane transport"/>
    <property type="evidence" value="ECO:0007669"/>
    <property type="project" value="TreeGrafter"/>
</dbReference>
<reference evidence="15 16" key="1">
    <citation type="journal article" date="2016" name="BMC Genomics">
        <title>Combined genomic and structural analyses of a cultured magnetotactic bacterium reveals its niche adaptation to a dynamic environment.</title>
        <authorList>
            <person name="Araujo A.C."/>
            <person name="Morillo V."/>
            <person name="Cypriano J."/>
            <person name="Teixeira L.C."/>
            <person name="Leao P."/>
            <person name="Lyra S."/>
            <person name="Almeida L.G."/>
            <person name="Bazylinski D.A."/>
            <person name="Vasconcellos A.T."/>
            <person name="Abreu F."/>
            <person name="Lins U."/>
        </authorList>
    </citation>
    <scope>NUCLEOTIDE SEQUENCE [LARGE SCALE GENOMIC DNA]</scope>
    <source>
        <strain evidence="15 16">IT-1</strain>
    </source>
</reference>
<dbReference type="PANTHER" id="PTHR30069">
    <property type="entry name" value="TONB-DEPENDENT OUTER MEMBRANE RECEPTOR"/>
    <property type="match status" value="1"/>
</dbReference>